<evidence type="ECO:0000313" key="6">
    <source>
        <dbReference type="EMBL" id="APA95903.1"/>
    </source>
</evidence>
<dbReference type="RefSeq" id="WP_071343613.1">
    <property type="nucleotide sequence ID" value="NZ_CP017839.1"/>
</dbReference>
<accession>A0ABC8ANX8</accession>
<feature type="compositionally biased region" description="Polar residues" evidence="4">
    <location>
        <begin position="109"/>
        <end position="119"/>
    </location>
</feature>
<dbReference type="Pfam" id="PF01638">
    <property type="entry name" value="HxlR"/>
    <property type="match status" value="1"/>
</dbReference>
<organism evidence="6 7">
    <name type="scientific">Nocardia seriolae</name>
    <dbReference type="NCBI Taxonomy" id="37332"/>
    <lineage>
        <taxon>Bacteria</taxon>
        <taxon>Bacillati</taxon>
        <taxon>Actinomycetota</taxon>
        <taxon>Actinomycetes</taxon>
        <taxon>Mycobacteriales</taxon>
        <taxon>Nocardiaceae</taxon>
        <taxon>Nocardia</taxon>
    </lineage>
</organism>
<dbReference type="KEGG" id="nsr:NS506_01835"/>
<name>A0ABC8ANX8_9NOCA</name>
<evidence type="ECO:0000313" key="7">
    <source>
        <dbReference type="Proteomes" id="UP000180166"/>
    </source>
</evidence>
<dbReference type="GO" id="GO:0003677">
    <property type="term" value="F:DNA binding"/>
    <property type="evidence" value="ECO:0007669"/>
    <property type="project" value="UniProtKB-KW"/>
</dbReference>
<keyword evidence="3" id="KW-0804">Transcription</keyword>
<proteinExistence type="predicted"/>
<evidence type="ECO:0000256" key="2">
    <source>
        <dbReference type="ARBA" id="ARBA00023125"/>
    </source>
</evidence>
<gene>
    <name evidence="6" type="ORF">NS506_01835</name>
</gene>
<dbReference type="PROSITE" id="PS51118">
    <property type="entry name" value="HTH_HXLR"/>
    <property type="match status" value="1"/>
</dbReference>
<dbReference type="PANTHER" id="PTHR33204:SF18">
    <property type="entry name" value="TRANSCRIPTIONAL REGULATORY PROTEIN"/>
    <property type="match status" value="1"/>
</dbReference>
<evidence type="ECO:0000256" key="3">
    <source>
        <dbReference type="ARBA" id="ARBA00023163"/>
    </source>
</evidence>
<protein>
    <submittedName>
        <fullName evidence="6">HTH-type transcriptional regulator</fullName>
    </submittedName>
</protein>
<feature type="region of interest" description="Disordered" evidence="4">
    <location>
        <begin position="101"/>
        <end position="124"/>
    </location>
</feature>
<dbReference type="InterPro" id="IPR036388">
    <property type="entry name" value="WH-like_DNA-bd_sf"/>
</dbReference>
<dbReference type="Proteomes" id="UP000180166">
    <property type="component" value="Chromosome"/>
</dbReference>
<evidence type="ECO:0000256" key="4">
    <source>
        <dbReference type="SAM" id="MobiDB-lite"/>
    </source>
</evidence>
<sequence>MRRFDAIQEATGASRAILVARLRGLTQAGVLERVEYREPGARTRHEYRLTPAGRELQPVLTALMQWGDKHLASPAGPPLTVTHTDCGATVRATLRCEHGHVLPTPAGISPSTTTENRSGTIAAPESAQRAAWVPGSRWTVGATPWLVSAIDWSERRCPMCHCTLDFGT</sequence>
<dbReference type="PANTHER" id="PTHR33204">
    <property type="entry name" value="TRANSCRIPTIONAL REGULATOR, MARR FAMILY"/>
    <property type="match status" value="1"/>
</dbReference>
<keyword evidence="2" id="KW-0238">DNA-binding</keyword>
<feature type="domain" description="HTH hxlR-type" evidence="5">
    <location>
        <begin position="1"/>
        <end position="75"/>
    </location>
</feature>
<keyword evidence="1" id="KW-0805">Transcription regulation</keyword>
<dbReference type="AlphaFoldDB" id="A0ABC8ANX8"/>
<dbReference type="InterPro" id="IPR002577">
    <property type="entry name" value="HTH_HxlR"/>
</dbReference>
<dbReference type="SUPFAM" id="SSF46785">
    <property type="entry name" value="Winged helix' DNA-binding domain"/>
    <property type="match status" value="1"/>
</dbReference>
<dbReference type="Gene3D" id="1.10.10.10">
    <property type="entry name" value="Winged helix-like DNA-binding domain superfamily/Winged helix DNA-binding domain"/>
    <property type="match status" value="1"/>
</dbReference>
<dbReference type="InterPro" id="IPR036390">
    <property type="entry name" value="WH_DNA-bd_sf"/>
</dbReference>
<reference evidence="6 7" key="1">
    <citation type="submission" date="2016-10" db="EMBL/GenBank/DDBJ databases">
        <title>Genome sequence of Nocardia seriolae strain EM150506, isolated from Anguila japonica.</title>
        <authorList>
            <person name="Han H.-J."/>
        </authorList>
    </citation>
    <scope>NUCLEOTIDE SEQUENCE [LARGE SCALE GENOMIC DNA]</scope>
    <source>
        <strain evidence="6 7">EM150506</strain>
    </source>
</reference>
<evidence type="ECO:0000259" key="5">
    <source>
        <dbReference type="PROSITE" id="PS51118"/>
    </source>
</evidence>
<dbReference type="EMBL" id="CP017839">
    <property type="protein sequence ID" value="APA95903.1"/>
    <property type="molecule type" value="Genomic_DNA"/>
</dbReference>
<evidence type="ECO:0000256" key="1">
    <source>
        <dbReference type="ARBA" id="ARBA00023015"/>
    </source>
</evidence>